<dbReference type="EMBL" id="JAUQSX010000017">
    <property type="protein sequence ID" value="MDO7849422.1"/>
    <property type="molecule type" value="Genomic_DNA"/>
</dbReference>
<dbReference type="Pfam" id="PF16133">
    <property type="entry name" value="DUF4844"/>
    <property type="match status" value="1"/>
</dbReference>
<feature type="chain" id="PRO_5045645011" evidence="1">
    <location>
        <begin position="26"/>
        <end position="155"/>
    </location>
</feature>
<feature type="signal peptide" evidence="1">
    <location>
        <begin position="1"/>
        <end position="25"/>
    </location>
</feature>
<evidence type="ECO:0000313" key="2">
    <source>
        <dbReference type="EMBL" id="MDO7849422.1"/>
    </source>
</evidence>
<organism evidence="2 3">
    <name type="scientific">Hymenobacter mellowenesis</name>
    <dbReference type="NCBI Taxonomy" id="3063995"/>
    <lineage>
        <taxon>Bacteria</taxon>
        <taxon>Pseudomonadati</taxon>
        <taxon>Bacteroidota</taxon>
        <taxon>Cytophagia</taxon>
        <taxon>Cytophagales</taxon>
        <taxon>Hymenobacteraceae</taxon>
        <taxon>Hymenobacter</taxon>
    </lineage>
</organism>
<keyword evidence="3" id="KW-1185">Reference proteome</keyword>
<dbReference type="RefSeq" id="WP_305014090.1">
    <property type="nucleotide sequence ID" value="NZ_JAUQSX010000017.1"/>
</dbReference>
<protein>
    <submittedName>
        <fullName evidence="2">DUF4844 domain-containing protein</fullName>
    </submittedName>
</protein>
<dbReference type="InterPro" id="IPR032301">
    <property type="entry name" value="DUF4844"/>
</dbReference>
<keyword evidence="1" id="KW-0732">Signal</keyword>
<gene>
    <name evidence="2" type="ORF">Q5H92_23865</name>
</gene>
<accession>A0ABT9AJ91</accession>
<reference evidence="2" key="1">
    <citation type="submission" date="2023-07" db="EMBL/GenBank/DDBJ databases">
        <authorList>
            <person name="Kim M.K."/>
        </authorList>
    </citation>
    <scope>NUCLEOTIDE SEQUENCE</scope>
    <source>
        <strain evidence="2">M29</strain>
    </source>
</reference>
<dbReference type="Gene3D" id="1.20.1480.40">
    <property type="entry name" value="Uncharacterised protein PF16133, DUF4844"/>
    <property type="match status" value="1"/>
</dbReference>
<dbReference type="InterPro" id="IPR038360">
    <property type="entry name" value="DUF4844_sf"/>
</dbReference>
<evidence type="ECO:0000313" key="3">
    <source>
        <dbReference type="Proteomes" id="UP001167796"/>
    </source>
</evidence>
<sequence>MSFSFYRLLFAVLSALLLPACSSQTQHPMHVPATAVSQLQAFKTQAKFDADSMYTGAWPAEIRPVLNAVLNQSADAFIRITAAQPTQEQYLQALAAGLAQIDADELDTEDRERVATKYQELMDIVGLPSSEGQLNKFVYGDFLGGLVSESNLPKQ</sequence>
<proteinExistence type="predicted"/>
<name>A0ABT9AJ91_9BACT</name>
<dbReference type="Proteomes" id="UP001167796">
    <property type="component" value="Unassembled WGS sequence"/>
</dbReference>
<comment type="caution">
    <text evidence="2">The sequence shown here is derived from an EMBL/GenBank/DDBJ whole genome shotgun (WGS) entry which is preliminary data.</text>
</comment>
<evidence type="ECO:0000256" key="1">
    <source>
        <dbReference type="SAM" id="SignalP"/>
    </source>
</evidence>